<evidence type="ECO:0000313" key="6">
    <source>
        <dbReference type="EMBL" id="NRF72112.1"/>
    </source>
</evidence>
<keyword evidence="7" id="KW-1185">Reference proteome</keyword>
<gene>
    <name evidence="6" type="ORF">HLB44_34525</name>
</gene>
<dbReference type="Gene3D" id="3.40.50.2300">
    <property type="match status" value="2"/>
</dbReference>
<evidence type="ECO:0000256" key="4">
    <source>
        <dbReference type="ARBA" id="ARBA00022970"/>
    </source>
</evidence>
<reference evidence="6 7" key="1">
    <citation type="submission" date="2020-05" db="EMBL/GenBank/DDBJ databases">
        <title>Aquincola sp. isolate from soil.</title>
        <authorList>
            <person name="Han J."/>
            <person name="Kim D.-U."/>
        </authorList>
    </citation>
    <scope>NUCLEOTIDE SEQUENCE [LARGE SCALE GENOMIC DNA]</scope>
    <source>
        <strain evidence="6 7">S2</strain>
    </source>
</reference>
<organism evidence="6 7">
    <name type="scientific">Pseudaquabacterium terrae</name>
    <dbReference type="NCBI Taxonomy" id="2732868"/>
    <lineage>
        <taxon>Bacteria</taxon>
        <taxon>Pseudomonadati</taxon>
        <taxon>Pseudomonadota</taxon>
        <taxon>Betaproteobacteria</taxon>
        <taxon>Burkholderiales</taxon>
        <taxon>Sphaerotilaceae</taxon>
        <taxon>Pseudaquabacterium</taxon>
    </lineage>
</organism>
<keyword evidence="3" id="KW-0732">Signal</keyword>
<protein>
    <submittedName>
        <fullName evidence="6">Branched-chain amino acid ABC transporter substrate-binding protein</fullName>
    </submittedName>
</protein>
<evidence type="ECO:0000256" key="3">
    <source>
        <dbReference type="ARBA" id="ARBA00022729"/>
    </source>
</evidence>
<dbReference type="InterPro" id="IPR028081">
    <property type="entry name" value="Leu-bd"/>
</dbReference>
<proteinExistence type="inferred from homology"/>
<dbReference type="InterPro" id="IPR028082">
    <property type="entry name" value="Peripla_BP_I"/>
</dbReference>
<evidence type="ECO:0000259" key="5">
    <source>
        <dbReference type="Pfam" id="PF13458"/>
    </source>
</evidence>
<feature type="domain" description="Leucine-binding protein" evidence="5">
    <location>
        <begin position="29"/>
        <end position="370"/>
    </location>
</feature>
<evidence type="ECO:0000256" key="2">
    <source>
        <dbReference type="ARBA" id="ARBA00022448"/>
    </source>
</evidence>
<dbReference type="Pfam" id="PF13458">
    <property type="entry name" value="Peripla_BP_6"/>
    <property type="match status" value="1"/>
</dbReference>
<dbReference type="EMBL" id="JABRWJ010000018">
    <property type="protein sequence ID" value="NRF72112.1"/>
    <property type="molecule type" value="Genomic_DNA"/>
</dbReference>
<sequence>MNGQRRLIGAGAVAAMLALAGCSGEPEVIKIGVSQPLSGNLATLGQDMVNGAKMAVDEINAKGGVRLGSGRAKLEIVTADDKADAKTGEAAAQTLVDAGITVAIAHLNSGVSIAAAPIYAKANVPQLAISTKPSYTQQDLATTLRLVANDNLQAKAMGSYAAQLAGAQRFAVVDDSTPYGKGLADDAAGAIKQQQREVTLRQSLDDKRTDFAPLIAELAKTKTDVLVTTLGDFQVEALIKQAAAAGLTRLRILGGDTIKTDKLNKVAPLIAGVYATSPIVEAREFPNGKPFLDGFRTRFKGDPIYGAHYAYDAVHLVADAMARNDTADRKKLLERLKNPSFDGHAPVTGSMRFAADGEQRYSAVAVYLLKDGAWLPQIRSDRW</sequence>
<dbReference type="PANTHER" id="PTHR47151">
    <property type="entry name" value="LEU/ILE/VAL-BINDING ABC TRANSPORTER SUBUNIT"/>
    <property type="match status" value="1"/>
</dbReference>
<dbReference type="CDD" id="cd06342">
    <property type="entry name" value="PBP1_ABC_LIVBP-like"/>
    <property type="match status" value="1"/>
</dbReference>
<dbReference type="SUPFAM" id="SSF53822">
    <property type="entry name" value="Periplasmic binding protein-like I"/>
    <property type="match status" value="1"/>
</dbReference>
<evidence type="ECO:0000256" key="1">
    <source>
        <dbReference type="ARBA" id="ARBA00010062"/>
    </source>
</evidence>
<comment type="caution">
    <text evidence="6">The sequence shown here is derived from an EMBL/GenBank/DDBJ whole genome shotgun (WGS) entry which is preliminary data.</text>
</comment>
<keyword evidence="2" id="KW-0813">Transport</keyword>
<dbReference type="InterPro" id="IPR000709">
    <property type="entry name" value="Leu_Ile_Val-bd"/>
</dbReference>
<dbReference type="PANTHER" id="PTHR47151:SF2">
    <property type="entry name" value="AMINO ACID BINDING PROTEIN"/>
    <property type="match status" value="1"/>
</dbReference>
<dbReference type="Proteomes" id="UP000737171">
    <property type="component" value="Unassembled WGS sequence"/>
</dbReference>
<accession>A0ABX2EUE9</accession>
<keyword evidence="4" id="KW-0029">Amino-acid transport</keyword>
<evidence type="ECO:0000313" key="7">
    <source>
        <dbReference type="Proteomes" id="UP000737171"/>
    </source>
</evidence>
<name>A0ABX2EUE9_9BURK</name>
<dbReference type="PROSITE" id="PS51257">
    <property type="entry name" value="PROKAR_LIPOPROTEIN"/>
    <property type="match status" value="1"/>
</dbReference>
<comment type="similarity">
    <text evidence="1">Belongs to the leucine-binding protein family.</text>
</comment>
<dbReference type="PRINTS" id="PR00337">
    <property type="entry name" value="LEUILEVALBP"/>
</dbReference>